<feature type="transmembrane region" description="Helical" evidence="2">
    <location>
        <begin position="268"/>
        <end position="288"/>
    </location>
</feature>
<gene>
    <name evidence="4" type="ORF">Pmi06nite_55980</name>
</gene>
<keyword evidence="2" id="KW-0472">Membrane</keyword>
<evidence type="ECO:0000256" key="2">
    <source>
        <dbReference type="SAM" id="Phobius"/>
    </source>
</evidence>
<keyword evidence="3" id="KW-0732">Signal</keyword>
<proteinExistence type="predicted"/>
<reference evidence="4 5" key="1">
    <citation type="submission" date="2021-01" db="EMBL/GenBank/DDBJ databases">
        <title>Whole genome shotgun sequence of Planotetraspora mira NBRC 15435.</title>
        <authorList>
            <person name="Komaki H."/>
            <person name="Tamura T."/>
        </authorList>
    </citation>
    <scope>NUCLEOTIDE SEQUENCE [LARGE SCALE GENOMIC DNA]</scope>
    <source>
        <strain evidence="4 5">NBRC 15435</strain>
    </source>
</reference>
<feature type="chain" id="PRO_5035314768" evidence="3">
    <location>
        <begin position="34"/>
        <end position="319"/>
    </location>
</feature>
<keyword evidence="5" id="KW-1185">Reference proteome</keyword>
<keyword evidence="2" id="KW-0812">Transmembrane</keyword>
<evidence type="ECO:0000313" key="4">
    <source>
        <dbReference type="EMBL" id="GII32156.1"/>
    </source>
</evidence>
<evidence type="ECO:0000313" key="5">
    <source>
        <dbReference type="Proteomes" id="UP000650628"/>
    </source>
</evidence>
<dbReference type="Proteomes" id="UP000650628">
    <property type="component" value="Unassembled WGS sequence"/>
</dbReference>
<keyword evidence="2" id="KW-1133">Transmembrane helix</keyword>
<organism evidence="4 5">
    <name type="scientific">Planotetraspora mira</name>
    <dbReference type="NCBI Taxonomy" id="58121"/>
    <lineage>
        <taxon>Bacteria</taxon>
        <taxon>Bacillati</taxon>
        <taxon>Actinomycetota</taxon>
        <taxon>Actinomycetes</taxon>
        <taxon>Streptosporangiales</taxon>
        <taxon>Streptosporangiaceae</taxon>
        <taxon>Planotetraspora</taxon>
    </lineage>
</organism>
<sequence>MGIARNASAISAGALAFALASAIPLVAAQPAQAMDCTGGGLVSSVTGGLCSILGGVGDTVDGVTDVVDGVTGGVTSPVTGGVDDVVGGVTDGVGGTVSGVGGAVDDTVESAVDVVGGAVNKVTDPLTGGSGGSGGSGSGGSGSGGSGSGGSDGGTGPTPVPCITLLGLGGDCEGQAAPPPAKTPKKPKPAPKPPARTPAGTLPTEPTRTVELPRYTPAGGKDVVPAPDPRVNLDEDSAIPLLWPGREIPGLTGRLKSDPVRPAQPYDAAGTALTAALLLSAVLATRVVSARRARMEQRESIPLEGGVRAARTAGRHRLA</sequence>
<dbReference type="AlphaFoldDB" id="A0A8J3TTK3"/>
<feature type="signal peptide" evidence="3">
    <location>
        <begin position="1"/>
        <end position="33"/>
    </location>
</feature>
<feature type="compositionally biased region" description="Gly residues" evidence="1">
    <location>
        <begin position="128"/>
        <end position="156"/>
    </location>
</feature>
<comment type="caution">
    <text evidence="4">The sequence shown here is derived from an EMBL/GenBank/DDBJ whole genome shotgun (WGS) entry which is preliminary data.</text>
</comment>
<evidence type="ECO:0000256" key="1">
    <source>
        <dbReference type="SAM" id="MobiDB-lite"/>
    </source>
</evidence>
<protein>
    <submittedName>
        <fullName evidence="4">Uncharacterized protein</fullName>
    </submittedName>
</protein>
<dbReference type="EMBL" id="BOOO01000033">
    <property type="protein sequence ID" value="GII32156.1"/>
    <property type="molecule type" value="Genomic_DNA"/>
</dbReference>
<feature type="region of interest" description="Disordered" evidence="1">
    <location>
        <begin position="120"/>
        <end position="228"/>
    </location>
</feature>
<accession>A0A8J3TTK3</accession>
<evidence type="ECO:0000256" key="3">
    <source>
        <dbReference type="SAM" id="SignalP"/>
    </source>
</evidence>
<name>A0A8J3TTK3_9ACTN</name>